<evidence type="ECO:0000313" key="3">
    <source>
        <dbReference type="Proteomes" id="UP000682843"/>
    </source>
</evidence>
<reference evidence="2 3" key="1">
    <citation type="submission" date="2019-02" db="EMBL/GenBank/DDBJ databases">
        <title>Emended description of the genus Rhodopseudomonas and description of Rhodopseudomonas albus sp. nov., a non-phototrophic, heavy-metal-tolerant bacterium isolated from garden soil.</title>
        <authorList>
            <person name="Bao Z."/>
            <person name="Cao W.W."/>
            <person name="Sato Y."/>
            <person name="Nishizawa T."/>
            <person name="Zhao J."/>
            <person name="Guo Y."/>
            <person name="Ohta H."/>
        </authorList>
    </citation>
    <scope>NUCLEOTIDE SEQUENCE [LARGE SCALE GENOMIC DNA]</scope>
    <source>
        <strain evidence="2 3">SK50-23</strain>
    </source>
</reference>
<proteinExistence type="predicted"/>
<dbReference type="InterPro" id="IPR000182">
    <property type="entry name" value="GNAT_dom"/>
</dbReference>
<evidence type="ECO:0000313" key="2">
    <source>
        <dbReference type="EMBL" id="QUS39093.1"/>
    </source>
</evidence>
<sequence>MLRPAMPDDAPVLSAWLSDPTINRYLTSNLRGIGLSAQLVKIALRRTDQCWYVFTAHDAPIGLVALDSIDNVDGVANLWFLLGDHRFARSGVTSAAIRQFCATNPPELAVAMAWAAAPNIGSHSCLRRAGFAEIGRIENAVSLPEGRFARYLYARDMGAST</sequence>
<dbReference type="Gene3D" id="3.40.630.30">
    <property type="match status" value="1"/>
</dbReference>
<keyword evidence="3" id="KW-1185">Reference proteome</keyword>
<gene>
    <name evidence="2" type="ORF">RPMA_09785</name>
</gene>
<dbReference type="PROSITE" id="PS51186">
    <property type="entry name" value="GNAT"/>
    <property type="match status" value="1"/>
</dbReference>
<protein>
    <submittedName>
        <fullName evidence="2">N-acetyltransferase</fullName>
    </submittedName>
</protein>
<dbReference type="InterPro" id="IPR016181">
    <property type="entry name" value="Acyl_CoA_acyltransferase"/>
</dbReference>
<name>A0ABX8A9H5_9BRAD</name>
<dbReference type="RefSeq" id="WP_211912637.1">
    <property type="nucleotide sequence ID" value="NZ_CP036498.1"/>
</dbReference>
<feature type="domain" description="N-acetyltransferase" evidence="1">
    <location>
        <begin position="1"/>
        <end position="158"/>
    </location>
</feature>
<accession>A0ABX8A9H5</accession>
<dbReference type="EMBL" id="CP036498">
    <property type="protein sequence ID" value="QUS39093.1"/>
    <property type="molecule type" value="Genomic_DNA"/>
</dbReference>
<evidence type="ECO:0000259" key="1">
    <source>
        <dbReference type="PROSITE" id="PS51186"/>
    </source>
</evidence>
<dbReference type="Pfam" id="PF13302">
    <property type="entry name" value="Acetyltransf_3"/>
    <property type="match status" value="1"/>
</dbReference>
<dbReference type="SUPFAM" id="SSF55729">
    <property type="entry name" value="Acyl-CoA N-acyltransferases (Nat)"/>
    <property type="match status" value="1"/>
</dbReference>
<organism evidence="2 3">
    <name type="scientific">Tardiphaga alba</name>
    <dbReference type="NCBI Taxonomy" id="340268"/>
    <lineage>
        <taxon>Bacteria</taxon>
        <taxon>Pseudomonadati</taxon>
        <taxon>Pseudomonadota</taxon>
        <taxon>Alphaproteobacteria</taxon>
        <taxon>Hyphomicrobiales</taxon>
        <taxon>Nitrobacteraceae</taxon>
        <taxon>Tardiphaga</taxon>
    </lineage>
</organism>
<dbReference type="Proteomes" id="UP000682843">
    <property type="component" value="Chromosome"/>
</dbReference>